<feature type="compositionally biased region" description="Polar residues" evidence="9">
    <location>
        <begin position="237"/>
        <end position="248"/>
    </location>
</feature>
<keyword evidence="3 10" id="KW-0812">Transmembrane</keyword>
<dbReference type="EMBL" id="JBANRG010000006">
    <property type="protein sequence ID" value="KAK7465728.1"/>
    <property type="molecule type" value="Genomic_DNA"/>
</dbReference>
<dbReference type="Pfam" id="PF09430">
    <property type="entry name" value="EMC7_beta-sandw"/>
    <property type="match status" value="1"/>
</dbReference>
<organism evidence="12 13">
    <name type="scientific">Marasmiellus scandens</name>
    <dbReference type="NCBI Taxonomy" id="2682957"/>
    <lineage>
        <taxon>Eukaryota</taxon>
        <taxon>Fungi</taxon>
        <taxon>Dikarya</taxon>
        <taxon>Basidiomycota</taxon>
        <taxon>Agaricomycotina</taxon>
        <taxon>Agaricomycetes</taxon>
        <taxon>Agaricomycetidae</taxon>
        <taxon>Agaricales</taxon>
        <taxon>Marasmiineae</taxon>
        <taxon>Omphalotaceae</taxon>
        <taxon>Marasmiellus</taxon>
    </lineage>
</organism>
<comment type="similarity">
    <text evidence="2">Belongs to the EMC7 family.</text>
</comment>
<evidence type="ECO:0000256" key="1">
    <source>
        <dbReference type="ARBA" id="ARBA00004167"/>
    </source>
</evidence>
<evidence type="ECO:0000256" key="8">
    <source>
        <dbReference type="ARBA" id="ARBA00023326"/>
    </source>
</evidence>
<evidence type="ECO:0000313" key="13">
    <source>
        <dbReference type="Proteomes" id="UP001498398"/>
    </source>
</evidence>
<feature type="region of interest" description="Disordered" evidence="9">
    <location>
        <begin position="223"/>
        <end position="256"/>
    </location>
</feature>
<dbReference type="Proteomes" id="UP001498398">
    <property type="component" value="Unassembled WGS sequence"/>
</dbReference>
<gene>
    <name evidence="12" type="ORF">VKT23_005699</name>
</gene>
<dbReference type="InterPro" id="IPR039163">
    <property type="entry name" value="EMC7"/>
</dbReference>
<dbReference type="PANTHER" id="PTHR13605">
    <property type="entry name" value="ER MEMBRANE PROTEIN COMPLEX SUBUNIT 7"/>
    <property type="match status" value="1"/>
</dbReference>
<feature type="transmembrane region" description="Helical" evidence="10">
    <location>
        <begin position="163"/>
        <end position="188"/>
    </location>
</feature>
<dbReference type="InterPro" id="IPR019008">
    <property type="entry name" value="Beta_sandwich_EMC7"/>
</dbReference>
<evidence type="ECO:0000256" key="4">
    <source>
        <dbReference type="ARBA" id="ARBA00022729"/>
    </source>
</evidence>
<dbReference type="InterPro" id="IPR013784">
    <property type="entry name" value="Carb-bd-like_fold"/>
</dbReference>
<protein>
    <recommendedName>
        <fullName evidence="11">ER membrane protein complex subunit 7 beta-sandwich domain-containing protein</fullName>
    </recommendedName>
</protein>
<keyword evidence="7" id="KW-0119">Carbohydrate metabolism</keyword>
<evidence type="ECO:0000256" key="9">
    <source>
        <dbReference type="SAM" id="MobiDB-lite"/>
    </source>
</evidence>
<dbReference type="PANTHER" id="PTHR13605:SF4">
    <property type="entry name" value="ER MEMBRANE PROTEIN COMPLEX SUBUNIT 7"/>
    <property type="match status" value="1"/>
</dbReference>
<evidence type="ECO:0000256" key="6">
    <source>
        <dbReference type="ARBA" id="ARBA00023136"/>
    </source>
</evidence>
<name>A0ABR1JQT5_9AGAR</name>
<keyword evidence="6 10" id="KW-0472">Membrane</keyword>
<evidence type="ECO:0000313" key="12">
    <source>
        <dbReference type="EMBL" id="KAK7465728.1"/>
    </source>
</evidence>
<comment type="subcellular location">
    <subcellularLocation>
        <location evidence="1">Membrane</location>
        <topology evidence="1">Single-pass membrane protein</topology>
    </subcellularLocation>
</comment>
<dbReference type="SUPFAM" id="SSF49452">
    <property type="entry name" value="Starch-binding domain-like"/>
    <property type="match status" value="1"/>
</dbReference>
<sequence length="256" mass="28173">MSHEHGSTWHDQLSYFSYILGKLHLLLSRLPLNSEGNCSLFVLTQAFELNGKISWNDVCPGYKQLGPARVILDTGEMSGSVMKDGSFSIPNVSAGTYVLSVLSHDHWFDQLRVDVQDETTAEVRTYVAGTPLNPPSSFLLPYPVALEAKGKYNYFVPPESFNLMGMLGSPMMLIMIFGGAMVLGLPYLMKNMDPESLAEFKEQQAKMSQMQNAMTSGDFKGLSALMAAPEDNRPAQPVSNKAQGSGKNRGNKSRKH</sequence>
<evidence type="ECO:0000256" key="5">
    <source>
        <dbReference type="ARBA" id="ARBA00022989"/>
    </source>
</evidence>
<evidence type="ECO:0000256" key="3">
    <source>
        <dbReference type="ARBA" id="ARBA00022692"/>
    </source>
</evidence>
<evidence type="ECO:0000259" key="11">
    <source>
        <dbReference type="Pfam" id="PF09430"/>
    </source>
</evidence>
<keyword evidence="8" id="KW-0624">Polysaccharide degradation</keyword>
<feature type="domain" description="ER membrane protein complex subunit 7 beta-sandwich" evidence="11">
    <location>
        <begin position="67"/>
        <end position="174"/>
    </location>
</feature>
<proteinExistence type="inferred from homology"/>
<accession>A0ABR1JQT5</accession>
<comment type="caution">
    <text evidence="12">The sequence shown here is derived from an EMBL/GenBank/DDBJ whole genome shotgun (WGS) entry which is preliminary data.</text>
</comment>
<keyword evidence="4" id="KW-0732">Signal</keyword>
<keyword evidence="13" id="KW-1185">Reference proteome</keyword>
<evidence type="ECO:0000256" key="7">
    <source>
        <dbReference type="ARBA" id="ARBA00023277"/>
    </source>
</evidence>
<evidence type="ECO:0000256" key="2">
    <source>
        <dbReference type="ARBA" id="ARBA00008880"/>
    </source>
</evidence>
<reference evidence="12 13" key="1">
    <citation type="submission" date="2024-01" db="EMBL/GenBank/DDBJ databases">
        <title>A draft genome for the cacao thread blight pathogen Marasmiellus scandens.</title>
        <authorList>
            <person name="Baruah I.K."/>
            <person name="Leung J."/>
            <person name="Bukari Y."/>
            <person name="Amoako-Attah I."/>
            <person name="Meinhardt L.W."/>
            <person name="Bailey B.A."/>
            <person name="Cohen S.P."/>
        </authorList>
    </citation>
    <scope>NUCLEOTIDE SEQUENCE [LARGE SCALE GENOMIC DNA]</scope>
    <source>
        <strain evidence="12 13">GH-19</strain>
    </source>
</reference>
<keyword evidence="5 10" id="KW-1133">Transmembrane helix</keyword>
<evidence type="ECO:0000256" key="10">
    <source>
        <dbReference type="SAM" id="Phobius"/>
    </source>
</evidence>